<evidence type="ECO:0000313" key="14">
    <source>
        <dbReference type="Proteomes" id="UP001562425"/>
    </source>
</evidence>
<dbReference type="Pfam" id="PF13894">
    <property type="entry name" value="zf-C2H2_4"/>
    <property type="match status" value="1"/>
</dbReference>
<dbReference type="EMBL" id="JBEHCU010005830">
    <property type="protein sequence ID" value="KAL1398623.1"/>
    <property type="molecule type" value="Genomic_DNA"/>
</dbReference>
<keyword evidence="5" id="KW-0862">Zinc</keyword>
<evidence type="ECO:0000259" key="12">
    <source>
        <dbReference type="PROSITE" id="PS50157"/>
    </source>
</evidence>
<keyword evidence="3" id="KW-0677">Repeat</keyword>
<feature type="region of interest" description="Disordered" evidence="11">
    <location>
        <begin position="364"/>
        <end position="392"/>
    </location>
</feature>
<evidence type="ECO:0000256" key="5">
    <source>
        <dbReference type="ARBA" id="ARBA00022833"/>
    </source>
</evidence>
<dbReference type="GO" id="GO:0045944">
    <property type="term" value="P:positive regulation of transcription by RNA polymerase II"/>
    <property type="evidence" value="ECO:0007669"/>
    <property type="project" value="UniProtKB-ARBA"/>
</dbReference>
<dbReference type="GO" id="GO:0000976">
    <property type="term" value="F:transcription cis-regulatory region binding"/>
    <property type="evidence" value="ECO:0007669"/>
    <property type="project" value="UniProtKB-ARBA"/>
</dbReference>
<dbReference type="FunFam" id="3.30.160.60:FF:000064">
    <property type="entry name" value="Early growth response protein 3"/>
    <property type="match status" value="1"/>
</dbReference>
<comment type="caution">
    <text evidence="13">The sequence shown here is derived from an EMBL/GenBank/DDBJ whole genome shotgun (WGS) entry which is preliminary data.</text>
</comment>
<dbReference type="PROSITE" id="PS50157">
    <property type="entry name" value="ZINC_FINGER_C2H2_2"/>
    <property type="match status" value="4"/>
</dbReference>
<evidence type="ECO:0000256" key="4">
    <source>
        <dbReference type="ARBA" id="ARBA00022771"/>
    </source>
</evidence>
<feature type="domain" description="C2H2-type" evidence="12">
    <location>
        <begin position="151"/>
        <end position="178"/>
    </location>
</feature>
<feature type="region of interest" description="Disordered" evidence="11">
    <location>
        <begin position="264"/>
        <end position="298"/>
    </location>
</feature>
<keyword evidence="6" id="KW-0805">Transcription regulation</keyword>
<dbReference type="AlphaFoldDB" id="A0ABD1DGC1"/>
<feature type="domain" description="C2H2-type" evidence="12">
    <location>
        <begin position="121"/>
        <end position="150"/>
    </location>
</feature>
<feature type="region of interest" description="Disordered" evidence="11">
    <location>
        <begin position="463"/>
        <end position="548"/>
    </location>
</feature>
<evidence type="ECO:0000256" key="9">
    <source>
        <dbReference type="ARBA" id="ARBA00023242"/>
    </source>
</evidence>
<keyword evidence="8" id="KW-0804">Transcription</keyword>
<keyword evidence="4 10" id="KW-0863">Zinc-finger</keyword>
<dbReference type="PANTHER" id="PTHR19818">
    <property type="entry name" value="ZINC FINGER PROTEIN ZIC AND GLI"/>
    <property type="match status" value="1"/>
</dbReference>
<feature type="domain" description="C2H2-type" evidence="12">
    <location>
        <begin position="179"/>
        <end position="206"/>
    </location>
</feature>
<dbReference type="Proteomes" id="UP001562425">
    <property type="component" value="Unassembled WGS sequence"/>
</dbReference>
<dbReference type="SUPFAM" id="SSF57667">
    <property type="entry name" value="beta-beta-alpha zinc fingers"/>
    <property type="match status" value="2"/>
</dbReference>
<protein>
    <recommendedName>
        <fullName evidence="12">C2H2-type domain-containing protein</fullName>
    </recommendedName>
</protein>
<feature type="domain" description="C2H2-type" evidence="12">
    <location>
        <begin position="96"/>
        <end position="120"/>
    </location>
</feature>
<dbReference type="GO" id="GO:0005634">
    <property type="term" value="C:nucleus"/>
    <property type="evidence" value="ECO:0007669"/>
    <property type="project" value="UniProtKB-SubCell"/>
</dbReference>
<accession>A0ABD1DGC1</accession>
<keyword evidence="7" id="KW-0238">DNA-binding</keyword>
<comment type="subcellular location">
    <subcellularLocation>
        <location evidence="1">Nucleus</location>
    </subcellularLocation>
</comment>
<proteinExistence type="predicted"/>
<evidence type="ECO:0000256" key="7">
    <source>
        <dbReference type="ARBA" id="ARBA00023125"/>
    </source>
</evidence>
<evidence type="ECO:0000256" key="2">
    <source>
        <dbReference type="ARBA" id="ARBA00022723"/>
    </source>
</evidence>
<feature type="compositionally biased region" description="Low complexity" evidence="11">
    <location>
        <begin position="269"/>
        <end position="296"/>
    </location>
</feature>
<dbReference type="InterPro" id="IPR036236">
    <property type="entry name" value="Znf_C2H2_sf"/>
</dbReference>
<feature type="compositionally biased region" description="Low complexity" evidence="11">
    <location>
        <begin position="78"/>
        <end position="89"/>
    </location>
</feature>
<dbReference type="PROSITE" id="PS00028">
    <property type="entry name" value="ZINC_FINGER_C2H2_1"/>
    <property type="match status" value="3"/>
</dbReference>
<sequence>MVYYTGLPLLMQQAENNAAASQLCFNNSALTVREASGNADQQPGQRLQQQFQQQQIVNLTGGADQPQSYGSFPSGLVPQGSPTGQQQQQQSQVAKFRCEQCNINFGSKIIHMRTHTGEKPYKCPVEGCGKGFTCSKQLKVHSRTHTGEKPYHCDICFRDFGYNHVLKLHRVQHYGSKCYKCTICDETFKSKKEMEAHIKGHANEIPDEDEAGGGEGDVVDSKASVVANRASLEYSSSSSNLAAESMSAEEPMEEELLMKPQIEFRESRSSSTSSGSSVTSLSSSSGVSSLGSSQSSGSGGIHYYSQFEQSVLRSYGVQSGVNPALLAAASIAAAATVSSREASPELQDNRSPSPPPLSFTILHHHQQQQEQHQQLMNGGRLTPPMSQQQQQQPLDMMVHQNQHQQQQPPMAHQQLQHSPVNSNAFAYEPLSIMKHHGYFAPASQVTEFRSSSDIVRQVEAAIAGTENLLTPPRSSPESPDRSSSPESDSAVLMANRDNNTLPPRKRRLYFKDQQHQHLQGGEAQAAESAPVAPAPARMSSVIQFAKAS</sequence>
<evidence type="ECO:0000256" key="3">
    <source>
        <dbReference type="ARBA" id="ARBA00022737"/>
    </source>
</evidence>
<feature type="region of interest" description="Disordered" evidence="11">
    <location>
        <begin position="62"/>
        <end position="89"/>
    </location>
</feature>
<feature type="compositionally biased region" description="Low complexity" evidence="11">
    <location>
        <begin position="471"/>
        <end position="489"/>
    </location>
</feature>
<gene>
    <name evidence="13" type="ORF">pipiens_002363</name>
</gene>
<evidence type="ECO:0000256" key="8">
    <source>
        <dbReference type="ARBA" id="ARBA00023163"/>
    </source>
</evidence>
<dbReference type="SMART" id="SM00355">
    <property type="entry name" value="ZnF_C2H2"/>
    <property type="match status" value="4"/>
</dbReference>
<dbReference type="Gene3D" id="3.30.160.60">
    <property type="entry name" value="Classic Zinc Finger"/>
    <property type="match status" value="3"/>
</dbReference>
<dbReference type="InterPro" id="IPR050329">
    <property type="entry name" value="GLI_C2H2-zinc-finger"/>
</dbReference>
<organism evidence="13 14">
    <name type="scientific">Culex pipiens pipiens</name>
    <name type="common">Northern house mosquito</name>
    <dbReference type="NCBI Taxonomy" id="38569"/>
    <lineage>
        <taxon>Eukaryota</taxon>
        <taxon>Metazoa</taxon>
        <taxon>Ecdysozoa</taxon>
        <taxon>Arthropoda</taxon>
        <taxon>Hexapoda</taxon>
        <taxon>Insecta</taxon>
        <taxon>Pterygota</taxon>
        <taxon>Neoptera</taxon>
        <taxon>Endopterygota</taxon>
        <taxon>Diptera</taxon>
        <taxon>Nematocera</taxon>
        <taxon>Culicoidea</taxon>
        <taxon>Culicidae</taxon>
        <taxon>Culicinae</taxon>
        <taxon>Culicini</taxon>
        <taxon>Culex</taxon>
        <taxon>Culex</taxon>
    </lineage>
</organism>
<evidence type="ECO:0000256" key="1">
    <source>
        <dbReference type="ARBA" id="ARBA00004123"/>
    </source>
</evidence>
<keyword evidence="9" id="KW-0539">Nucleus</keyword>
<evidence type="ECO:0000313" key="13">
    <source>
        <dbReference type="EMBL" id="KAL1398623.1"/>
    </source>
</evidence>
<evidence type="ECO:0000256" key="11">
    <source>
        <dbReference type="SAM" id="MobiDB-lite"/>
    </source>
</evidence>
<dbReference type="Pfam" id="PF00096">
    <property type="entry name" value="zf-C2H2"/>
    <property type="match status" value="1"/>
</dbReference>
<dbReference type="InterPro" id="IPR013087">
    <property type="entry name" value="Znf_C2H2_type"/>
</dbReference>
<dbReference type="PANTHER" id="PTHR19818:SF139">
    <property type="entry name" value="PAIR-RULE PROTEIN ODD-PAIRED"/>
    <property type="match status" value="1"/>
</dbReference>
<evidence type="ECO:0000256" key="10">
    <source>
        <dbReference type="PROSITE-ProRule" id="PRU00042"/>
    </source>
</evidence>
<dbReference type="GO" id="GO:0000981">
    <property type="term" value="F:DNA-binding transcription factor activity, RNA polymerase II-specific"/>
    <property type="evidence" value="ECO:0007669"/>
    <property type="project" value="UniProtKB-ARBA"/>
</dbReference>
<keyword evidence="2" id="KW-0479">Metal-binding</keyword>
<evidence type="ECO:0000256" key="6">
    <source>
        <dbReference type="ARBA" id="ARBA00023015"/>
    </source>
</evidence>
<feature type="compositionally biased region" description="Low complexity" evidence="11">
    <location>
        <begin position="523"/>
        <end position="536"/>
    </location>
</feature>
<dbReference type="GO" id="GO:0008270">
    <property type="term" value="F:zinc ion binding"/>
    <property type="evidence" value="ECO:0007669"/>
    <property type="project" value="UniProtKB-KW"/>
</dbReference>
<reference evidence="13 14" key="1">
    <citation type="submission" date="2024-05" db="EMBL/GenBank/DDBJ databases">
        <title>Culex pipiens pipiens assembly and annotation.</title>
        <authorList>
            <person name="Alout H."/>
            <person name="Durand T."/>
        </authorList>
    </citation>
    <scope>NUCLEOTIDE SEQUENCE [LARGE SCALE GENOMIC DNA]</scope>
    <source>
        <strain evidence="13">HA-2024</strain>
        <tissue evidence="13">Whole body</tissue>
    </source>
</reference>
<feature type="region of interest" description="Disordered" evidence="11">
    <location>
        <begin position="340"/>
        <end position="359"/>
    </location>
</feature>
<keyword evidence="14" id="KW-1185">Reference proteome</keyword>
<name>A0ABD1DGC1_CULPP</name>